<evidence type="ECO:0000313" key="2">
    <source>
        <dbReference type="Proteomes" id="UP000241665"/>
    </source>
</evidence>
<dbReference type="EMBL" id="MG770228">
    <property type="protein sequence ID" value="AUV59059.1"/>
    <property type="molecule type" value="Genomic_DNA"/>
</dbReference>
<sequence length="208" mass="23161">MSINDKPTADLTQGNDDTVDEVKVDELSLLKQRANMMGISYSNNISAETLRKKIEAAQENKAQEPAEPQPNPLALSTGTVTTATSLRHQQRLEQLKLVRVRIQNLDPKKKDLPGEIITVANEYIGTVRKFVPFGEATDEGYHIPYCIYNFLKERKFLNIRVTKGKNGQPNITSAWVREFAIEVLPPLTKEELQTLAAAQIAAGSVDSQ</sequence>
<evidence type="ECO:0000313" key="1">
    <source>
        <dbReference type="EMBL" id="AUV59059.1"/>
    </source>
</evidence>
<name>A0A2K9VA28_9CAUD</name>
<organism evidence="1 2">
    <name type="scientific">Escherichia phage PMBT57</name>
    <dbReference type="NCBI Taxonomy" id="2079259"/>
    <lineage>
        <taxon>Viruses</taxon>
        <taxon>Duplodnaviria</taxon>
        <taxon>Heunggongvirae</taxon>
        <taxon>Uroviricota</taxon>
        <taxon>Caudoviricetes</taxon>
        <taxon>Schitoviridae</taxon>
        <taxon>Enquatrovirinae</taxon>
        <taxon>Enquatrovirus</taxon>
        <taxon>Enquatrovirus N4</taxon>
    </lineage>
</organism>
<proteinExistence type="predicted"/>
<protein>
    <submittedName>
        <fullName evidence="1">Uncharacterized protein</fullName>
    </submittedName>
</protein>
<accession>A0A2K9VA28</accession>
<reference evidence="1 2" key="1">
    <citation type="submission" date="2018-01" db="EMBL/GenBank/DDBJ databases">
        <title>Characterization of the virulent Escherichia coli phage PMBT57 of the N4-like group with a broad host range.</title>
        <authorList>
            <person name="Koberg S."/>
            <person name="Brinks E."/>
        </authorList>
    </citation>
    <scope>NUCLEOTIDE SEQUENCE [LARGE SCALE GENOMIC DNA]</scope>
</reference>
<dbReference type="Proteomes" id="UP000241665">
    <property type="component" value="Segment"/>
</dbReference>